<dbReference type="Pfam" id="PF03564">
    <property type="entry name" value="DUF1759"/>
    <property type="match status" value="1"/>
</dbReference>
<dbReference type="GeneID" id="112464328"/>
<sequence length="798" mass="91419">MAELKKLCQKRTTIKGQMTRINNTISEVTSASEAKIKAKKIEELWKMFEEADGEEEVNVELQQESEREREVFENVYFEAATKSQTIIDMEKAQKQAVAQVQIAAAQGGEQPRDRGRFDVKLPTLNLPEFKGDYNEWLLFKDAYVSMIHANANITAIQKFQYLRNSLKGEALQVISGLKTSAENYESAWELLERNYENTKLLINTHLNSLLEFPAVAKDKPATIRQLIVHIRTHLKALKTLKISVEHWDELLIHMTKGKLNYATQKDWEEECNRDRQRRKTLEEYLTFLNEHCCTLEMINKGKAKSEAVKPLVLKKQGNSVSFSASVFQQSCLSCSENHAVYKCPQFLQMSVSSRIEESRSKKACLNCLEKGHFAEDKPAEQKSSEESSKKAVVAHCVKSEERANEMTEASVVNFMRKQNTQIVLSTVRVNIEDANGKQHSCHVLLDPGSQSNLITEELVSKLKLKCRKRNELISGVNQIQTTVGRTVTVKIKSMHTDYGRMIECLVLPHITEKLPQVRINTKFIVLPEEVKLADPSFHEPGTIDFLIGAGVFWELLCADSMKQAKGLPKLQSTLLGWIVGGELIDTAERSSPRFCGLVTNKTLQMQLECFWTQEEIRETRHWTKEEAECERHFCETFKRDTDGRFIVALPHKQEVILGESETQAKRRFFALERRLKVNPEIKSQYVEFMKDYEQQGHMSLVPSDAQSKPKETYVLPHHPVIRPESITTKLRVVFDASAETSLGTSLNDRLMVGSNLQEDLFSILMRFRTHEFAMTADIAAMYHQILVQEEDSDFQRIF</sequence>
<dbReference type="InterPro" id="IPR043502">
    <property type="entry name" value="DNA/RNA_pol_sf"/>
</dbReference>
<evidence type="ECO:0000313" key="2">
    <source>
        <dbReference type="RefSeq" id="XP_024887040.1"/>
    </source>
</evidence>
<name>A0A6J1R2L4_9HYME</name>
<dbReference type="RefSeq" id="XP_024887040.1">
    <property type="nucleotide sequence ID" value="XM_025031272.1"/>
</dbReference>
<keyword evidence="1" id="KW-1185">Reference proteome</keyword>
<reference evidence="2" key="1">
    <citation type="submission" date="2025-08" db="UniProtKB">
        <authorList>
            <consortium name="RefSeq"/>
        </authorList>
    </citation>
    <scope>IDENTIFICATION</scope>
    <source>
        <tissue evidence="2">Whole body</tissue>
    </source>
</reference>
<protein>
    <submittedName>
        <fullName evidence="2">Uncharacterized protein LOC112464328</fullName>
    </submittedName>
</protein>
<dbReference type="SUPFAM" id="SSF56672">
    <property type="entry name" value="DNA/RNA polymerases"/>
    <property type="match status" value="1"/>
</dbReference>
<gene>
    <name evidence="2" type="primary">LOC112464328</name>
</gene>
<dbReference type="AlphaFoldDB" id="A0A6J1R2L4"/>
<evidence type="ECO:0000313" key="1">
    <source>
        <dbReference type="Proteomes" id="UP000504618"/>
    </source>
</evidence>
<dbReference type="InterPro" id="IPR021109">
    <property type="entry name" value="Peptidase_aspartic_dom_sf"/>
</dbReference>
<dbReference type="OrthoDB" id="7553315at2759"/>
<accession>A0A6J1R2L4</accession>
<dbReference type="Gene3D" id="2.40.70.10">
    <property type="entry name" value="Acid Proteases"/>
    <property type="match status" value="1"/>
</dbReference>
<dbReference type="InterPro" id="IPR005312">
    <property type="entry name" value="DUF1759"/>
</dbReference>
<dbReference type="GO" id="GO:0071897">
    <property type="term" value="P:DNA biosynthetic process"/>
    <property type="evidence" value="ECO:0007669"/>
    <property type="project" value="UniProtKB-ARBA"/>
</dbReference>
<dbReference type="PANTHER" id="PTHR47331">
    <property type="entry name" value="PHD-TYPE DOMAIN-CONTAINING PROTEIN"/>
    <property type="match status" value="1"/>
</dbReference>
<dbReference type="PANTHER" id="PTHR47331:SF5">
    <property type="entry name" value="RIBONUCLEASE H"/>
    <property type="match status" value="1"/>
</dbReference>
<dbReference type="CDD" id="cd00303">
    <property type="entry name" value="retropepsin_like"/>
    <property type="match status" value="1"/>
</dbReference>
<proteinExistence type="predicted"/>
<organism evidence="1 2">
    <name type="scientific">Temnothorax curvispinosus</name>
    <dbReference type="NCBI Taxonomy" id="300111"/>
    <lineage>
        <taxon>Eukaryota</taxon>
        <taxon>Metazoa</taxon>
        <taxon>Ecdysozoa</taxon>
        <taxon>Arthropoda</taxon>
        <taxon>Hexapoda</taxon>
        <taxon>Insecta</taxon>
        <taxon>Pterygota</taxon>
        <taxon>Neoptera</taxon>
        <taxon>Endopterygota</taxon>
        <taxon>Hymenoptera</taxon>
        <taxon>Apocrita</taxon>
        <taxon>Aculeata</taxon>
        <taxon>Formicoidea</taxon>
        <taxon>Formicidae</taxon>
        <taxon>Myrmicinae</taxon>
        <taxon>Temnothorax</taxon>
    </lineage>
</organism>
<dbReference type="Proteomes" id="UP000504618">
    <property type="component" value="Unplaced"/>
</dbReference>